<dbReference type="GO" id="GO:0016705">
    <property type="term" value="F:oxidoreductase activity, acting on paired donors, with incorporation or reduction of molecular oxygen"/>
    <property type="evidence" value="ECO:0007669"/>
    <property type="project" value="InterPro"/>
</dbReference>
<dbReference type="Pfam" id="PF00296">
    <property type="entry name" value="Bac_luciferase"/>
    <property type="match status" value="1"/>
</dbReference>
<gene>
    <name evidence="3" type="ORF">C1706_01120</name>
</gene>
<dbReference type="Proteomes" id="UP000290624">
    <property type="component" value="Unassembled WGS sequence"/>
</dbReference>
<dbReference type="InterPro" id="IPR011251">
    <property type="entry name" value="Luciferase-like_dom"/>
</dbReference>
<dbReference type="AlphaFoldDB" id="A0A4V1Q7Q4"/>
<dbReference type="PANTHER" id="PTHR30137">
    <property type="entry name" value="LUCIFERASE-LIKE MONOOXYGENASE"/>
    <property type="match status" value="1"/>
</dbReference>
<dbReference type="InterPro" id="IPR050766">
    <property type="entry name" value="Bact_Lucif_Oxidored"/>
</dbReference>
<dbReference type="InterPro" id="IPR019949">
    <property type="entry name" value="CmoO-like"/>
</dbReference>
<feature type="domain" description="Luciferase-like" evidence="2">
    <location>
        <begin position="7"/>
        <end position="304"/>
    </location>
</feature>
<name>A0A4V1Q7Q4_9ACTN</name>
<proteinExistence type="predicted"/>
<sequence>MSSVPVSVLDLATVSQGATTADALGATIDLARAADRLGARRFWVAEHHNMASVAATNPPVLVGAIAARTERIRVGSGGVMLPNHSPYVIAEQFAMLEALHPGRIDLGLGRAPGADPITSWALRRTQEGLGHEEFTEHVRLLDAWLSPHGVRAGMGHTLKATPAATSFPEIWLLGSSDYSARLAAQLGLSFAYAGHFGQIDPTEVIALYTQGFRPGPRLGAPHSMLCTSVIVGETDEEAQRLAAPSALQWLNLRRDVREPIQTPDVARERLEHLDGGAIHGTKIIGTPDAVRAELDGLARRTGVDELMIVTTAHDVSTKIATLEAVLN</sequence>
<organism evidence="3 4">
    <name type="scientific">Propioniciclava flava</name>
    <dbReference type="NCBI Taxonomy" id="2072026"/>
    <lineage>
        <taxon>Bacteria</taxon>
        <taxon>Bacillati</taxon>
        <taxon>Actinomycetota</taxon>
        <taxon>Actinomycetes</taxon>
        <taxon>Propionibacteriales</taxon>
        <taxon>Propionibacteriaceae</taxon>
        <taxon>Propioniciclava</taxon>
    </lineage>
</organism>
<dbReference type="GO" id="GO:0005829">
    <property type="term" value="C:cytosol"/>
    <property type="evidence" value="ECO:0007669"/>
    <property type="project" value="TreeGrafter"/>
</dbReference>
<keyword evidence="3" id="KW-0503">Monooxygenase</keyword>
<reference evidence="3 4" key="1">
    <citation type="submission" date="2018-01" db="EMBL/GenBank/DDBJ databases">
        <title>Lactibacter flavus gen. nov., sp. nov., a novel bacterium of the family Propionibacteriaceae isolated from raw milk and dairy products.</title>
        <authorList>
            <person name="Wenning M."/>
            <person name="Breitenwieser F."/>
            <person name="Huptas C."/>
            <person name="von Neubeck M."/>
            <person name="Busse H.-J."/>
            <person name="Scherer S."/>
        </authorList>
    </citation>
    <scope>NUCLEOTIDE SEQUENCE [LARGE SCALE GENOMIC DNA]</scope>
    <source>
        <strain evidence="3 4">VG341</strain>
    </source>
</reference>
<dbReference type="RefSeq" id="WP_129457364.1">
    <property type="nucleotide sequence ID" value="NZ_PPCV01000001.1"/>
</dbReference>
<evidence type="ECO:0000313" key="3">
    <source>
        <dbReference type="EMBL" id="RXW33398.1"/>
    </source>
</evidence>
<comment type="similarity">
    <text evidence="1">To bacterial alkanal monooxygenase alpha and beta chains.</text>
</comment>
<keyword evidence="3" id="KW-0560">Oxidoreductase</keyword>
<dbReference type="NCBIfam" id="TIGR03558">
    <property type="entry name" value="oxido_grp_1"/>
    <property type="match status" value="1"/>
</dbReference>
<dbReference type="OrthoDB" id="9780518at2"/>
<evidence type="ECO:0000259" key="2">
    <source>
        <dbReference type="Pfam" id="PF00296"/>
    </source>
</evidence>
<evidence type="ECO:0000256" key="1">
    <source>
        <dbReference type="ARBA" id="ARBA00007789"/>
    </source>
</evidence>
<dbReference type="EMBL" id="PPCV01000001">
    <property type="protein sequence ID" value="RXW33398.1"/>
    <property type="molecule type" value="Genomic_DNA"/>
</dbReference>
<dbReference type="InterPro" id="IPR036661">
    <property type="entry name" value="Luciferase-like_sf"/>
</dbReference>
<protein>
    <submittedName>
        <fullName evidence="3">Alkanal monooxygenase</fullName>
    </submittedName>
</protein>
<dbReference type="SUPFAM" id="SSF51679">
    <property type="entry name" value="Bacterial luciferase-like"/>
    <property type="match status" value="1"/>
</dbReference>
<dbReference type="CDD" id="cd00347">
    <property type="entry name" value="Flavin_utilizing_monoxygenases"/>
    <property type="match status" value="1"/>
</dbReference>
<accession>A0A4V1Q7Q4</accession>
<dbReference type="PANTHER" id="PTHR30137:SF6">
    <property type="entry name" value="LUCIFERASE-LIKE MONOOXYGENASE"/>
    <property type="match status" value="1"/>
</dbReference>
<evidence type="ECO:0000313" key="4">
    <source>
        <dbReference type="Proteomes" id="UP000290624"/>
    </source>
</evidence>
<dbReference type="Gene3D" id="3.20.20.30">
    <property type="entry name" value="Luciferase-like domain"/>
    <property type="match status" value="1"/>
</dbReference>
<dbReference type="GO" id="GO:0004497">
    <property type="term" value="F:monooxygenase activity"/>
    <property type="evidence" value="ECO:0007669"/>
    <property type="project" value="UniProtKB-KW"/>
</dbReference>
<comment type="caution">
    <text evidence="3">The sequence shown here is derived from an EMBL/GenBank/DDBJ whole genome shotgun (WGS) entry which is preliminary data.</text>
</comment>
<keyword evidence="4" id="KW-1185">Reference proteome</keyword>